<dbReference type="EMBL" id="UINC01225589">
    <property type="protein sequence ID" value="SVE55727.1"/>
    <property type="molecule type" value="Genomic_DNA"/>
</dbReference>
<reference evidence="1" key="1">
    <citation type="submission" date="2018-05" db="EMBL/GenBank/DDBJ databases">
        <authorList>
            <person name="Lanie J.A."/>
            <person name="Ng W.-L."/>
            <person name="Kazmierczak K.M."/>
            <person name="Andrzejewski T.M."/>
            <person name="Davidsen T.M."/>
            <person name="Wayne K.J."/>
            <person name="Tettelin H."/>
            <person name="Glass J.I."/>
            <person name="Rusch D."/>
            <person name="Podicherti R."/>
            <person name="Tsui H.-C.T."/>
            <person name="Winkler M.E."/>
        </authorList>
    </citation>
    <scope>NUCLEOTIDE SEQUENCE</scope>
</reference>
<organism evidence="1">
    <name type="scientific">marine metagenome</name>
    <dbReference type="NCBI Taxonomy" id="408172"/>
    <lineage>
        <taxon>unclassified sequences</taxon>
        <taxon>metagenomes</taxon>
        <taxon>ecological metagenomes</taxon>
    </lineage>
</organism>
<evidence type="ECO:0000313" key="1">
    <source>
        <dbReference type="EMBL" id="SVE55727.1"/>
    </source>
</evidence>
<dbReference type="AlphaFoldDB" id="A0A383EFV3"/>
<sequence length="178" mass="21306">MLIFDKDISHRDFIHSAEDQDPHIKKYMSYQRCLFPYTIVRAGLDLAYKELDDILNYLDNDNQPPEDSSRQEYPTDIPSWYQARFPWTAGFIKIEDMHSLLVILIQAMDSFRTHEKMNTYHLMVIYDSVHNIVELYNGLLKEAPEKSRDIHLSQDKPVFFDDFINNYWPHLDWMILSK</sequence>
<gene>
    <name evidence="1" type="ORF">METZ01_LOCUS508581</name>
</gene>
<protein>
    <submittedName>
        <fullName evidence="1">Uncharacterized protein</fullName>
    </submittedName>
</protein>
<accession>A0A383EFV3</accession>
<feature type="non-terminal residue" evidence="1">
    <location>
        <position position="178"/>
    </location>
</feature>
<proteinExistence type="predicted"/>
<name>A0A383EFV3_9ZZZZ</name>